<keyword evidence="9" id="KW-0408">Iron</keyword>
<keyword evidence="14" id="KW-1185">Reference proteome</keyword>
<keyword evidence="3" id="KW-0813">Transport</keyword>
<evidence type="ECO:0000256" key="8">
    <source>
        <dbReference type="ARBA" id="ARBA00022989"/>
    </source>
</evidence>
<dbReference type="AlphaFoldDB" id="A0A2I0A9I6"/>
<comment type="cofactor">
    <cofactor evidence="1">
        <name>heme b</name>
        <dbReference type="ChEBI" id="CHEBI:60344"/>
    </cofactor>
</comment>
<dbReference type="OrthoDB" id="907479at2759"/>
<gene>
    <name evidence="13" type="primary">CYB561A</name>
    <name evidence="13" type="ORF">AXF42_Ash010098</name>
</gene>
<dbReference type="GO" id="GO:0046872">
    <property type="term" value="F:metal ion binding"/>
    <property type="evidence" value="ECO:0007669"/>
    <property type="project" value="UniProtKB-KW"/>
</dbReference>
<evidence type="ECO:0000256" key="5">
    <source>
        <dbReference type="ARBA" id="ARBA00022692"/>
    </source>
</evidence>
<comment type="subcellular location">
    <subcellularLocation>
        <location evidence="2">Membrane</location>
        <topology evidence="2">Multi-pass membrane protein</topology>
    </subcellularLocation>
</comment>
<keyword evidence="5 11" id="KW-0812">Transmembrane</keyword>
<evidence type="ECO:0000256" key="9">
    <source>
        <dbReference type="ARBA" id="ARBA00023004"/>
    </source>
</evidence>
<feature type="domain" description="Cytochrome b561" evidence="12">
    <location>
        <begin position="14"/>
        <end position="148"/>
    </location>
</feature>
<evidence type="ECO:0000256" key="1">
    <source>
        <dbReference type="ARBA" id="ARBA00001970"/>
    </source>
</evidence>
<dbReference type="GO" id="GO:0016491">
    <property type="term" value="F:oxidoreductase activity"/>
    <property type="evidence" value="ECO:0007669"/>
    <property type="project" value="InterPro"/>
</dbReference>
<dbReference type="PANTHER" id="PTHR10106">
    <property type="entry name" value="CYTOCHROME B561-RELATED"/>
    <property type="match status" value="1"/>
</dbReference>
<dbReference type="PANTHER" id="PTHR10106:SF43">
    <property type="entry name" value="CYTOCHROME B561 FAMILY PROTEIN, EXPRESSED"/>
    <property type="match status" value="1"/>
</dbReference>
<evidence type="ECO:0000256" key="3">
    <source>
        <dbReference type="ARBA" id="ARBA00022448"/>
    </source>
</evidence>
<evidence type="ECO:0000256" key="7">
    <source>
        <dbReference type="ARBA" id="ARBA00022982"/>
    </source>
</evidence>
<keyword evidence="7" id="KW-0249">Electron transport</keyword>
<dbReference type="GO" id="GO:0016020">
    <property type="term" value="C:membrane"/>
    <property type="evidence" value="ECO:0007669"/>
    <property type="project" value="UniProtKB-SubCell"/>
</dbReference>
<feature type="transmembrane region" description="Helical" evidence="11">
    <location>
        <begin position="85"/>
        <end position="103"/>
    </location>
</feature>
<evidence type="ECO:0000256" key="11">
    <source>
        <dbReference type="SAM" id="Phobius"/>
    </source>
</evidence>
<feature type="transmembrane region" description="Helical" evidence="11">
    <location>
        <begin position="53"/>
        <end position="73"/>
    </location>
</feature>
<protein>
    <submittedName>
        <fullName evidence="13">Transmembrane ascorbate ferrireductase 1</fullName>
    </submittedName>
</protein>
<dbReference type="Proteomes" id="UP000236161">
    <property type="component" value="Unassembled WGS sequence"/>
</dbReference>
<keyword evidence="4" id="KW-0349">Heme</keyword>
<evidence type="ECO:0000256" key="4">
    <source>
        <dbReference type="ARBA" id="ARBA00022617"/>
    </source>
</evidence>
<dbReference type="InterPro" id="IPR043205">
    <property type="entry name" value="CYB561/CYBRD1-like"/>
</dbReference>
<dbReference type="Gene3D" id="1.20.120.1770">
    <property type="match status" value="1"/>
</dbReference>
<reference evidence="13 14" key="1">
    <citation type="journal article" date="2017" name="Nature">
        <title>The Apostasia genome and the evolution of orchids.</title>
        <authorList>
            <person name="Zhang G.Q."/>
            <person name="Liu K.W."/>
            <person name="Li Z."/>
            <person name="Lohaus R."/>
            <person name="Hsiao Y.Y."/>
            <person name="Niu S.C."/>
            <person name="Wang J.Y."/>
            <person name="Lin Y.C."/>
            <person name="Xu Q."/>
            <person name="Chen L.J."/>
            <person name="Yoshida K."/>
            <person name="Fujiwara S."/>
            <person name="Wang Z.W."/>
            <person name="Zhang Y.Q."/>
            <person name="Mitsuda N."/>
            <person name="Wang M."/>
            <person name="Liu G.H."/>
            <person name="Pecoraro L."/>
            <person name="Huang H.X."/>
            <person name="Xiao X.J."/>
            <person name="Lin M."/>
            <person name="Wu X.Y."/>
            <person name="Wu W.L."/>
            <person name="Chen Y.Y."/>
            <person name="Chang S.B."/>
            <person name="Sakamoto S."/>
            <person name="Ohme-Takagi M."/>
            <person name="Yagi M."/>
            <person name="Zeng S.J."/>
            <person name="Shen C.Y."/>
            <person name="Yeh C.M."/>
            <person name="Luo Y.B."/>
            <person name="Tsai W.C."/>
            <person name="Van de Peer Y."/>
            <person name="Liu Z.J."/>
        </authorList>
    </citation>
    <scope>NUCLEOTIDE SEQUENCE [LARGE SCALE GENOMIC DNA]</scope>
    <source>
        <strain evidence="14">cv. Shenzhen</strain>
        <tissue evidence="13">Stem</tissue>
    </source>
</reference>
<keyword evidence="10 11" id="KW-0472">Membrane</keyword>
<feature type="transmembrane region" description="Helical" evidence="11">
    <location>
        <begin position="14"/>
        <end position="33"/>
    </location>
</feature>
<proteinExistence type="predicted"/>
<dbReference type="InterPro" id="IPR006593">
    <property type="entry name" value="Cyt_b561/ferric_Rdtase_TM"/>
</dbReference>
<keyword evidence="8 11" id="KW-1133">Transmembrane helix</keyword>
<sequence>MAFLASPASHISKVAHVLALTAAILVIVWVVHYGGGANLNSVNADLIFNVHPLVMTLCFIIVTGEAIMAYKTIPSRKSVQKRAHMMLQLLALGLGILGVYAAFKYHRESQVPNMYSLHSWLGICTISLFALQPNQRESTAYIVENCSE</sequence>
<dbReference type="EMBL" id="KZ452008">
    <property type="protein sequence ID" value="PKA52202.1"/>
    <property type="molecule type" value="Genomic_DNA"/>
</dbReference>
<name>A0A2I0A9I6_9ASPA</name>
<evidence type="ECO:0000256" key="6">
    <source>
        <dbReference type="ARBA" id="ARBA00022723"/>
    </source>
</evidence>
<organism evidence="13 14">
    <name type="scientific">Apostasia shenzhenica</name>
    <dbReference type="NCBI Taxonomy" id="1088818"/>
    <lineage>
        <taxon>Eukaryota</taxon>
        <taxon>Viridiplantae</taxon>
        <taxon>Streptophyta</taxon>
        <taxon>Embryophyta</taxon>
        <taxon>Tracheophyta</taxon>
        <taxon>Spermatophyta</taxon>
        <taxon>Magnoliopsida</taxon>
        <taxon>Liliopsida</taxon>
        <taxon>Asparagales</taxon>
        <taxon>Orchidaceae</taxon>
        <taxon>Apostasioideae</taxon>
        <taxon>Apostasia</taxon>
    </lineage>
</organism>
<dbReference type="PROSITE" id="PS50939">
    <property type="entry name" value="CYTOCHROME_B561"/>
    <property type="match status" value="1"/>
</dbReference>
<keyword evidence="6" id="KW-0479">Metal-binding</keyword>
<evidence type="ECO:0000256" key="10">
    <source>
        <dbReference type="ARBA" id="ARBA00023136"/>
    </source>
</evidence>
<evidence type="ECO:0000313" key="13">
    <source>
        <dbReference type="EMBL" id="PKA52202.1"/>
    </source>
</evidence>
<evidence type="ECO:0000256" key="2">
    <source>
        <dbReference type="ARBA" id="ARBA00004141"/>
    </source>
</evidence>
<evidence type="ECO:0000259" key="12">
    <source>
        <dbReference type="PROSITE" id="PS50939"/>
    </source>
</evidence>
<evidence type="ECO:0000313" key="14">
    <source>
        <dbReference type="Proteomes" id="UP000236161"/>
    </source>
</evidence>
<dbReference type="SMART" id="SM00665">
    <property type="entry name" value="B561"/>
    <property type="match status" value="1"/>
</dbReference>
<accession>A0A2I0A9I6</accession>
<dbReference type="Pfam" id="PF03188">
    <property type="entry name" value="Cytochrom_B561"/>
    <property type="match status" value="1"/>
</dbReference>